<feature type="compositionally biased region" description="Basic and acidic residues" evidence="1">
    <location>
        <begin position="19"/>
        <end position="38"/>
    </location>
</feature>
<name>A0A7M7SZ51_STRPU</name>
<evidence type="ECO:0000313" key="2">
    <source>
        <dbReference type="EnsemblMetazoa" id="XP_030841923"/>
    </source>
</evidence>
<keyword evidence="3" id="KW-1185">Reference proteome</keyword>
<organism evidence="2 3">
    <name type="scientific">Strongylocentrotus purpuratus</name>
    <name type="common">Purple sea urchin</name>
    <dbReference type="NCBI Taxonomy" id="7668"/>
    <lineage>
        <taxon>Eukaryota</taxon>
        <taxon>Metazoa</taxon>
        <taxon>Echinodermata</taxon>
        <taxon>Eleutherozoa</taxon>
        <taxon>Echinozoa</taxon>
        <taxon>Echinoidea</taxon>
        <taxon>Euechinoidea</taxon>
        <taxon>Echinacea</taxon>
        <taxon>Camarodonta</taxon>
        <taxon>Echinidea</taxon>
        <taxon>Strongylocentrotidae</taxon>
        <taxon>Strongylocentrotus</taxon>
    </lineage>
</organism>
<dbReference type="EnsemblMetazoa" id="XM_030986063">
    <property type="protein sequence ID" value="XP_030841923"/>
    <property type="gene ID" value="LOC115924187"/>
</dbReference>
<dbReference type="KEGG" id="spu:115924187"/>
<accession>A0A7M7SZ51</accession>
<feature type="compositionally biased region" description="Basic and acidic residues" evidence="1">
    <location>
        <begin position="154"/>
        <end position="163"/>
    </location>
</feature>
<reference evidence="2" key="2">
    <citation type="submission" date="2021-01" db="UniProtKB">
        <authorList>
            <consortium name="EnsemblMetazoa"/>
        </authorList>
    </citation>
    <scope>IDENTIFICATION</scope>
</reference>
<dbReference type="RefSeq" id="XP_030841923.1">
    <property type="nucleotide sequence ID" value="XM_030986063.1"/>
</dbReference>
<dbReference type="Proteomes" id="UP000007110">
    <property type="component" value="Unassembled WGS sequence"/>
</dbReference>
<reference evidence="3" key="1">
    <citation type="submission" date="2015-02" db="EMBL/GenBank/DDBJ databases">
        <title>Genome sequencing for Strongylocentrotus purpuratus.</title>
        <authorList>
            <person name="Murali S."/>
            <person name="Liu Y."/>
            <person name="Vee V."/>
            <person name="English A."/>
            <person name="Wang M."/>
            <person name="Skinner E."/>
            <person name="Han Y."/>
            <person name="Muzny D.M."/>
            <person name="Worley K.C."/>
            <person name="Gibbs R.A."/>
        </authorList>
    </citation>
    <scope>NUCLEOTIDE SEQUENCE</scope>
</reference>
<feature type="region of interest" description="Disordered" evidence="1">
    <location>
        <begin position="103"/>
        <end position="184"/>
    </location>
</feature>
<dbReference type="AlphaFoldDB" id="A0A7M7SZ51"/>
<evidence type="ECO:0000313" key="3">
    <source>
        <dbReference type="Proteomes" id="UP000007110"/>
    </source>
</evidence>
<feature type="region of interest" description="Disordered" evidence="1">
    <location>
        <begin position="19"/>
        <end position="43"/>
    </location>
</feature>
<dbReference type="GeneID" id="115924187"/>
<protein>
    <submittedName>
        <fullName evidence="2">Uncharacterized protein</fullName>
    </submittedName>
</protein>
<feature type="compositionally biased region" description="Pro residues" evidence="1">
    <location>
        <begin position="111"/>
        <end position="120"/>
    </location>
</feature>
<evidence type="ECO:0000256" key="1">
    <source>
        <dbReference type="SAM" id="MobiDB-lite"/>
    </source>
</evidence>
<sequence>MVFKCRTCRYQNSNKEVVRRHEKDRHDVSLSKPRDRSRSPIRTSFTKSAFSPYRRRLTTPDFTIRHPTRAILPGLHRARPLPSLTPTPSLISPIKDTIPMDIDDYALSPENTPPTSPLPETPSLTEDTQQPPLPETPSLAEDTQPQPASPLPEIEPHHDHDDGISINTNPVDEWTFLSGDGLST</sequence>
<dbReference type="InParanoid" id="A0A7M7SZ51"/>
<proteinExistence type="predicted"/>